<evidence type="ECO:0000256" key="5">
    <source>
        <dbReference type="SAM" id="MobiDB-lite"/>
    </source>
</evidence>
<evidence type="ECO:0000313" key="7">
    <source>
        <dbReference type="EMBL" id="GGC23737.1"/>
    </source>
</evidence>
<accession>A0ABQ1LEJ9</accession>
<gene>
    <name evidence="7" type="ORF">GCM10011363_45350</name>
</gene>
<dbReference type="PROSITE" id="PS51115">
    <property type="entry name" value="LAMININ_IVA"/>
    <property type="match status" value="2"/>
</dbReference>
<sequence>MPTILSENFNTNDGGWSTNADARDFTHVPPSGADGGYVEAFDRVSGDTWYFVGGAPFTGDLSLFAGGTLDYTIRQSSATSQFDRVDVILVGADRSIGFDFPVDENPGEDWTDYSISLTALAGWFDLVTDAVLTDAEIVAVLGDVQALQIRGEYRTGPDSAQLDEVTLTSLPGAGGGGAGTPAPYRDGFATGDDGWRITADGQDAVWVPTGGKTNGYLRASDRPTGDVWFFKTPVAFSGDYTAFSGGSLNYSLFQTSLSSQFDDIDAKLIATDGRELVIDLPADTQPGLDWTDYSIALDTSGGWFDPATGLAATNAEITAVLADLDSIEIRGEYRNGSDTAGLDDFALLGAGQLLEDFSQAGGNGPDTLTGTTGADELSGGGGDDTLTGGPGNDTLTGGEGTDTARYSGDQDSYTLQITPDGFVLDDRRDAGDGTDTLNGFEFLDFEGGSTFDGGAGDLTLFDLRQFADFATLTPEDFRTFVEIYIAYFDRAPDAVGLFFWGTVLAKGQLTLEQIADDFFTQPETQAAYPDLTDNAGFAQQVYQNVLGRQFDQAGLDFWVGALDGGFVTKSQFILELLEGVDAPAQPGDSAETIAQRALDAQYLETKTDLGIYYAVILGMSDVDDARDSMALFDGTPASVQAARAEMDADYAVALDPLAGEFLMPLVGVVDDPFMM</sequence>
<evidence type="ECO:0000256" key="2">
    <source>
        <dbReference type="ARBA" id="ARBA00022737"/>
    </source>
</evidence>
<feature type="region of interest" description="Disordered" evidence="5">
    <location>
        <begin position="358"/>
        <end position="413"/>
    </location>
</feature>
<keyword evidence="2" id="KW-0677">Repeat</keyword>
<dbReference type="PRINTS" id="PR00313">
    <property type="entry name" value="CABNDNGRPT"/>
</dbReference>
<evidence type="ECO:0000256" key="4">
    <source>
        <dbReference type="ARBA" id="ARBA00023180"/>
    </source>
</evidence>
<dbReference type="Pfam" id="PF13946">
    <property type="entry name" value="DUF4214"/>
    <property type="match status" value="1"/>
</dbReference>
<dbReference type="RefSeq" id="WP_188484382.1">
    <property type="nucleotide sequence ID" value="NZ_BMFC01000030.1"/>
</dbReference>
<dbReference type="Pfam" id="PF00353">
    <property type="entry name" value="HemolysinCabind"/>
    <property type="match status" value="1"/>
</dbReference>
<evidence type="ECO:0000256" key="3">
    <source>
        <dbReference type="ARBA" id="ARBA00023157"/>
    </source>
</evidence>
<feature type="domain" description="Laminin IV type A" evidence="6">
    <location>
        <begin position="11"/>
        <end position="209"/>
    </location>
</feature>
<keyword evidence="8" id="KW-1185">Reference proteome</keyword>
<dbReference type="SUPFAM" id="SSF51120">
    <property type="entry name" value="beta-Roll"/>
    <property type="match status" value="1"/>
</dbReference>
<dbReference type="InterPro" id="IPR000034">
    <property type="entry name" value="Laminin_IV"/>
</dbReference>
<name>A0ABQ1LEJ9_9RHOB</name>
<dbReference type="Pfam" id="PF00052">
    <property type="entry name" value="Laminin_B"/>
    <property type="match status" value="2"/>
</dbReference>
<dbReference type="EMBL" id="BMFC01000030">
    <property type="protein sequence ID" value="GGC23737.1"/>
    <property type="molecule type" value="Genomic_DNA"/>
</dbReference>
<dbReference type="InterPro" id="IPR011049">
    <property type="entry name" value="Serralysin-like_metalloprot_C"/>
</dbReference>
<protein>
    <recommendedName>
        <fullName evidence="6">Laminin IV type A domain-containing protein</fullName>
    </recommendedName>
</protein>
<keyword evidence="1" id="KW-0732">Signal</keyword>
<feature type="domain" description="Laminin IV type A" evidence="6">
    <location>
        <begin position="190"/>
        <end position="376"/>
    </location>
</feature>
<dbReference type="PROSITE" id="PS00330">
    <property type="entry name" value="HEMOLYSIN_CALCIUM"/>
    <property type="match status" value="3"/>
</dbReference>
<keyword evidence="4" id="KW-0325">Glycoprotein</keyword>
<keyword evidence="3" id="KW-1015">Disulfide bond</keyword>
<reference evidence="8" key="1">
    <citation type="journal article" date="2019" name="Int. J. Syst. Evol. Microbiol.">
        <title>The Global Catalogue of Microorganisms (GCM) 10K type strain sequencing project: providing services to taxonomists for standard genome sequencing and annotation.</title>
        <authorList>
            <consortium name="The Broad Institute Genomics Platform"/>
            <consortium name="The Broad Institute Genome Sequencing Center for Infectious Disease"/>
            <person name="Wu L."/>
            <person name="Ma J."/>
        </authorList>
    </citation>
    <scope>NUCLEOTIDE SEQUENCE [LARGE SCALE GENOMIC DNA]</scope>
    <source>
        <strain evidence="8">CGMCC 1.12478</strain>
    </source>
</reference>
<comment type="caution">
    <text evidence="7">The sequence shown here is derived from an EMBL/GenBank/DDBJ whole genome shotgun (WGS) entry which is preliminary data.</text>
</comment>
<dbReference type="Proteomes" id="UP000645462">
    <property type="component" value="Unassembled WGS sequence"/>
</dbReference>
<evidence type="ECO:0000259" key="6">
    <source>
        <dbReference type="PROSITE" id="PS51115"/>
    </source>
</evidence>
<dbReference type="InterPro" id="IPR025282">
    <property type="entry name" value="DUF4214"/>
</dbReference>
<proteinExistence type="predicted"/>
<dbReference type="InterPro" id="IPR018511">
    <property type="entry name" value="Hemolysin-typ_Ca-bd_CS"/>
</dbReference>
<dbReference type="Gene3D" id="2.150.10.10">
    <property type="entry name" value="Serralysin-like metalloprotease, C-terminal"/>
    <property type="match status" value="1"/>
</dbReference>
<feature type="compositionally biased region" description="Gly residues" evidence="5">
    <location>
        <begin position="378"/>
        <end position="391"/>
    </location>
</feature>
<dbReference type="SMART" id="SM00281">
    <property type="entry name" value="LamB"/>
    <property type="match status" value="1"/>
</dbReference>
<organism evidence="7 8">
    <name type="scientific">Marivita lacus</name>
    <dbReference type="NCBI Taxonomy" id="1323742"/>
    <lineage>
        <taxon>Bacteria</taxon>
        <taxon>Pseudomonadati</taxon>
        <taxon>Pseudomonadota</taxon>
        <taxon>Alphaproteobacteria</taxon>
        <taxon>Rhodobacterales</taxon>
        <taxon>Roseobacteraceae</taxon>
        <taxon>Marivita</taxon>
    </lineage>
</organism>
<dbReference type="InterPro" id="IPR001343">
    <property type="entry name" value="Hemolysn_Ca-bd"/>
</dbReference>
<evidence type="ECO:0000256" key="1">
    <source>
        <dbReference type="ARBA" id="ARBA00022729"/>
    </source>
</evidence>
<evidence type="ECO:0000313" key="8">
    <source>
        <dbReference type="Proteomes" id="UP000645462"/>
    </source>
</evidence>